<gene>
    <name evidence="1" type="ORF">QEH52_18650</name>
</gene>
<protein>
    <submittedName>
        <fullName evidence="1">Uncharacterized protein</fullName>
    </submittedName>
</protein>
<reference evidence="1 2" key="1">
    <citation type="submission" date="2023-04" db="EMBL/GenBank/DDBJ databases">
        <title>A novel bacteria isolated from coastal sediment.</title>
        <authorList>
            <person name="Liu X.-J."/>
            <person name="Du Z.-J."/>
        </authorList>
    </citation>
    <scope>NUCLEOTIDE SEQUENCE [LARGE SCALE GENOMIC DNA]</scope>
    <source>
        <strain evidence="1 2">SDUM461003</strain>
    </source>
</reference>
<sequence length="137" mass="15691">MKIKGTRFEINDVELDISDSIESASAAFNSKIEKGHIEVFEETKKGKVRWLIYQHSSQPNLYLLGTVLFEKEQTGWKFWSKKEEVRRKKTQDELLKSWNIKTGNSAGMSIQNMYDPKGGFSAISVNKAYPDAAGQRR</sequence>
<proteinExistence type="predicted"/>
<keyword evidence="2" id="KW-1185">Reference proteome</keyword>
<dbReference type="EMBL" id="JARXHW010000082">
    <property type="protein sequence ID" value="MDQ8209552.1"/>
    <property type="molecule type" value="Genomic_DNA"/>
</dbReference>
<evidence type="ECO:0000313" key="1">
    <source>
        <dbReference type="EMBL" id="MDQ8209552.1"/>
    </source>
</evidence>
<dbReference type="Proteomes" id="UP001225316">
    <property type="component" value="Unassembled WGS sequence"/>
</dbReference>
<evidence type="ECO:0000313" key="2">
    <source>
        <dbReference type="Proteomes" id="UP001225316"/>
    </source>
</evidence>
<dbReference type="RefSeq" id="WP_308952469.1">
    <property type="nucleotide sequence ID" value="NZ_JARXHW010000082.1"/>
</dbReference>
<comment type="caution">
    <text evidence="1">The sequence shown here is derived from an EMBL/GenBank/DDBJ whole genome shotgun (WGS) entry which is preliminary data.</text>
</comment>
<organism evidence="1 2">
    <name type="scientific">Thalassobacterium maritimum</name>
    <dbReference type="NCBI Taxonomy" id="3041265"/>
    <lineage>
        <taxon>Bacteria</taxon>
        <taxon>Pseudomonadati</taxon>
        <taxon>Verrucomicrobiota</taxon>
        <taxon>Opitutia</taxon>
        <taxon>Puniceicoccales</taxon>
        <taxon>Coraliomargaritaceae</taxon>
        <taxon>Thalassobacterium</taxon>
    </lineage>
</organism>
<accession>A0ABU1B199</accession>
<name>A0ABU1B199_9BACT</name>